<dbReference type="InterPro" id="IPR012337">
    <property type="entry name" value="RNaseH-like_sf"/>
</dbReference>
<dbReference type="SUPFAM" id="SSF53098">
    <property type="entry name" value="Ribonuclease H-like"/>
    <property type="match status" value="1"/>
</dbReference>
<protein>
    <recommendedName>
        <fullName evidence="2">Integrase catalytic domain-containing protein</fullName>
    </recommendedName>
</protein>
<dbReference type="PROSITE" id="PS50994">
    <property type="entry name" value="INTEGRASE"/>
    <property type="match status" value="1"/>
</dbReference>
<organism evidence="3 4">
    <name type="scientific">Sulfobacillus harzensis</name>
    <dbReference type="NCBI Taxonomy" id="2729629"/>
    <lineage>
        <taxon>Bacteria</taxon>
        <taxon>Bacillati</taxon>
        <taxon>Bacillota</taxon>
        <taxon>Clostridia</taxon>
        <taxon>Eubacteriales</taxon>
        <taxon>Clostridiales Family XVII. Incertae Sedis</taxon>
        <taxon>Sulfobacillus</taxon>
    </lineage>
</organism>
<gene>
    <name evidence="3" type="ORF">HIJ39_04020</name>
</gene>
<name>A0A7Y0L352_9FIRM</name>
<sequence length="639" mass="72344">MRRDDMIPELRDVAVWPSVNIDVLDAAELARFRTRERALRAYLGGASMAYCAREHGVTRQELYRLLARCLSGHPDGRIWGFRALLAQQRVRGYQRRAPVATSGGQGGAAGALSQLFTQYPTIQEHIDALYLRRKKHRAVHEPRITRQSIHRQFLHLCRDVGIPETAWPFYAEEQGRRSLGDYLRALDQRHMVESVRAAAARQLGTGDPSTRDPVLRPYQRVQFDGHRVDAFFTIEMPSPLGGTVEQVLERFWLLALYDVATDNILGYAVSLSPEYSAQDVLRCMENALRPWTPRTLTIPNLKYPDGGGLPSGLFPECAWACWDELSYDNAMANRAHLVRQRLTEGVGCAIIAGPPATPERRGALERFFGILEEHGFHRTPNTVGSHPKDPRRRDPEAAAERWHITYDEFLQLMDVMVARWNSAPHEGIGFRTPLEALQHYLEQPANWLRTVPVHAREPGHLARLTLTRRVSGNPRQGRRPYITYEHVRYHNPVLSRTPGLIGKTLTLTVNPADIRNIRAALPDGSDLGILTAHGVWGRTPHSLEVRRAIFRLRRRRELFWSQADDPIDVYLTYLSTKGQKHKRARNRWKKTHEAAARAAPDEAVEASALSEPATRNAEPPTTPPSPIVVQPTGLKALVY</sequence>
<dbReference type="InterPro" id="IPR001584">
    <property type="entry name" value="Integrase_cat-core"/>
</dbReference>
<dbReference type="Gene3D" id="3.30.420.10">
    <property type="entry name" value="Ribonuclease H-like superfamily/Ribonuclease H"/>
    <property type="match status" value="1"/>
</dbReference>
<dbReference type="AlphaFoldDB" id="A0A7Y0L352"/>
<feature type="domain" description="Integrase catalytic" evidence="2">
    <location>
        <begin position="213"/>
        <end position="441"/>
    </location>
</feature>
<feature type="region of interest" description="Disordered" evidence="1">
    <location>
        <begin position="583"/>
        <end position="629"/>
    </location>
</feature>
<dbReference type="EMBL" id="JABBVZ010000009">
    <property type="protein sequence ID" value="NMP21525.1"/>
    <property type="molecule type" value="Genomic_DNA"/>
</dbReference>
<evidence type="ECO:0000259" key="2">
    <source>
        <dbReference type="PROSITE" id="PS50994"/>
    </source>
</evidence>
<reference evidence="3 4" key="1">
    <citation type="submission" date="2020-04" db="EMBL/GenBank/DDBJ databases">
        <authorList>
            <person name="Zhang R."/>
            <person name="Schippers A."/>
        </authorList>
    </citation>
    <scope>NUCLEOTIDE SEQUENCE [LARGE SCALE GENOMIC DNA]</scope>
    <source>
        <strain evidence="3 4">DSM 109850</strain>
    </source>
</reference>
<dbReference type="RefSeq" id="WP_169096964.1">
    <property type="nucleotide sequence ID" value="NZ_JABBVZ010000009.1"/>
</dbReference>
<dbReference type="Proteomes" id="UP000533476">
    <property type="component" value="Unassembled WGS sequence"/>
</dbReference>
<accession>A0A7Y0L352</accession>
<comment type="caution">
    <text evidence="3">The sequence shown here is derived from an EMBL/GenBank/DDBJ whole genome shotgun (WGS) entry which is preliminary data.</text>
</comment>
<keyword evidence="4" id="KW-1185">Reference proteome</keyword>
<dbReference type="GO" id="GO:0003676">
    <property type="term" value="F:nucleic acid binding"/>
    <property type="evidence" value="ECO:0007669"/>
    <property type="project" value="InterPro"/>
</dbReference>
<evidence type="ECO:0000256" key="1">
    <source>
        <dbReference type="SAM" id="MobiDB-lite"/>
    </source>
</evidence>
<proteinExistence type="predicted"/>
<evidence type="ECO:0000313" key="3">
    <source>
        <dbReference type="EMBL" id="NMP21525.1"/>
    </source>
</evidence>
<dbReference type="GO" id="GO:0015074">
    <property type="term" value="P:DNA integration"/>
    <property type="evidence" value="ECO:0007669"/>
    <property type="project" value="InterPro"/>
</dbReference>
<dbReference type="InterPro" id="IPR036397">
    <property type="entry name" value="RNaseH_sf"/>
</dbReference>
<evidence type="ECO:0000313" key="4">
    <source>
        <dbReference type="Proteomes" id="UP000533476"/>
    </source>
</evidence>